<evidence type="ECO:0000313" key="3">
    <source>
        <dbReference type="Proteomes" id="UP000325440"/>
    </source>
</evidence>
<evidence type="ECO:0000256" key="1">
    <source>
        <dbReference type="SAM" id="MobiDB-lite"/>
    </source>
</evidence>
<sequence length="94" mass="10850">MSENAEGCENHRQSLPARYKADGPEARWRRMWVYRNGSGGCHVDDDGADRFEDATGCCPPLTDEMREEGKDKARPELISDRRPVEQREDRQLLE</sequence>
<reference evidence="2 3" key="1">
    <citation type="submission" date="2019-08" db="EMBL/GenBank/DDBJ databases">
        <authorList>
            <person name="Alioto T."/>
            <person name="Alioto T."/>
            <person name="Gomez Garrido J."/>
        </authorList>
    </citation>
    <scope>NUCLEOTIDE SEQUENCE [LARGE SCALE GENOMIC DNA]</scope>
</reference>
<evidence type="ECO:0000313" key="2">
    <source>
        <dbReference type="EMBL" id="VVC24087.1"/>
    </source>
</evidence>
<organism evidence="2 3">
    <name type="scientific">Cinara cedri</name>
    <dbReference type="NCBI Taxonomy" id="506608"/>
    <lineage>
        <taxon>Eukaryota</taxon>
        <taxon>Metazoa</taxon>
        <taxon>Ecdysozoa</taxon>
        <taxon>Arthropoda</taxon>
        <taxon>Hexapoda</taxon>
        <taxon>Insecta</taxon>
        <taxon>Pterygota</taxon>
        <taxon>Neoptera</taxon>
        <taxon>Paraneoptera</taxon>
        <taxon>Hemiptera</taxon>
        <taxon>Sternorrhyncha</taxon>
        <taxon>Aphidomorpha</taxon>
        <taxon>Aphidoidea</taxon>
        <taxon>Aphididae</taxon>
        <taxon>Lachninae</taxon>
        <taxon>Cinara</taxon>
    </lineage>
</organism>
<protein>
    <submittedName>
        <fullName evidence="2">Uncharacterized protein</fullName>
    </submittedName>
</protein>
<gene>
    <name evidence="2" type="ORF">CINCED_3A022209</name>
</gene>
<name>A0A5E4M2V0_9HEMI</name>
<accession>A0A5E4M2V0</accession>
<proteinExistence type="predicted"/>
<dbReference type="EMBL" id="CABPRJ010000001">
    <property type="protein sequence ID" value="VVC24087.1"/>
    <property type="molecule type" value="Genomic_DNA"/>
</dbReference>
<feature type="region of interest" description="Disordered" evidence="1">
    <location>
        <begin position="60"/>
        <end position="94"/>
    </location>
</feature>
<dbReference type="AlphaFoldDB" id="A0A5E4M2V0"/>
<feature type="compositionally biased region" description="Basic and acidic residues" evidence="1">
    <location>
        <begin position="63"/>
        <end position="94"/>
    </location>
</feature>
<dbReference type="OrthoDB" id="10421470at2759"/>
<dbReference type="Proteomes" id="UP000325440">
    <property type="component" value="Unassembled WGS sequence"/>
</dbReference>
<keyword evidence="3" id="KW-1185">Reference proteome</keyword>